<keyword evidence="5" id="KW-1185">Reference proteome</keyword>
<dbReference type="InterPro" id="IPR038440">
    <property type="entry name" value="FimV_C_sf"/>
</dbReference>
<dbReference type="AlphaFoldDB" id="A0A0S2TBN2"/>
<feature type="compositionally biased region" description="Low complexity" evidence="2">
    <location>
        <begin position="249"/>
        <end position="267"/>
    </location>
</feature>
<dbReference type="NCBIfam" id="TIGR03504">
    <property type="entry name" value="FimV_Cterm"/>
    <property type="match status" value="1"/>
</dbReference>
<evidence type="ECO:0000313" key="5">
    <source>
        <dbReference type="Proteomes" id="UP000055136"/>
    </source>
</evidence>
<evidence type="ECO:0000256" key="2">
    <source>
        <dbReference type="SAM" id="MobiDB-lite"/>
    </source>
</evidence>
<feature type="region of interest" description="Disordered" evidence="2">
    <location>
        <begin position="756"/>
        <end position="808"/>
    </location>
</feature>
<feature type="domain" description="FimV N-terminal" evidence="3">
    <location>
        <begin position="1"/>
        <end position="106"/>
    </location>
</feature>
<protein>
    <recommendedName>
        <fullName evidence="3">FimV N-terminal domain-containing protein</fullName>
    </recommendedName>
</protein>
<feature type="region of interest" description="Disordered" evidence="2">
    <location>
        <begin position="353"/>
        <end position="383"/>
    </location>
</feature>
<feature type="coiled-coil region" evidence="1">
    <location>
        <begin position="297"/>
        <end position="345"/>
    </location>
</feature>
<evidence type="ECO:0000313" key="4">
    <source>
        <dbReference type="EMBL" id="ALP52569.1"/>
    </source>
</evidence>
<dbReference type="EMBL" id="CP013099">
    <property type="protein sequence ID" value="ALP52569.1"/>
    <property type="molecule type" value="Genomic_DNA"/>
</dbReference>
<dbReference type="NCBIfam" id="TIGR03505">
    <property type="entry name" value="FimV_core"/>
    <property type="match status" value="1"/>
</dbReference>
<proteinExistence type="predicted"/>
<evidence type="ECO:0000259" key="3">
    <source>
        <dbReference type="Pfam" id="PF25800"/>
    </source>
</evidence>
<feature type="region of interest" description="Disordered" evidence="2">
    <location>
        <begin position="622"/>
        <end position="655"/>
    </location>
</feature>
<feature type="compositionally biased region" description="Polar residues" evidence="2">
    <location>
        <begin position="119"/>
        <end position="128"/>
    </location>
</feature>
<feature type="region of interest" description="Disordered" evidence="2">
    <location>
        <begin position="116"/>
        <end position="149"/>
    </location>
</feature>
<feature type="compositionally biased region" description="Low complexity" evidence="2">
    <location>
        <begin position="358"/>
        <end position="370"/>
    </location>
</feature>
<dbReference type="InterPro" id="IPR057840">
    <property type="entry name" value="FimV_N"/>
</dbReference>
<dbReference type="KEGG" id="tee:Tel_05080"/>
<dbReference type="InterPro" id="IPR011990">
    <property type="entry name" value="TPR-like_helical_dom_sf"/>
</dbReference>
<feature type="compositionally biased region" description="Basic and acidic residues" evidence="2">
    <location>
        <begin position="756"/>
        <end position="780"/>
    </location>
</feature>
<organism evidence="4 5">
    <name type="scientific">Candidatus Tenderia electrophaga</name>
    <dbReference type="NCBI Taxonomy" id="1748243"/>
    <lineage>
        <taxon>Bacteria</taxon>
        <taxon>Pseudomonadati</taxon>
        <taxon>Pseudomonadota</taxon>
        <taxon>Gammaproteobacteria</taxon>
        <taxon>Candidatus Tenderiales</taxon>
        <taxon>Candidatus Tenderiaceae</taxon>
        <taxon>Candidatus Tenderia</taxon>
    </lineage>
</organism>
<sequence>MGEIEVNTALNEPLDAKIKLFSATPDELNSLEVKLASQDVFSRMGIDQVPVLRNLQFQLVSEGQGAPYIKVSSARPVKEPFLDFILAVQWASGQMMREYTLLLDPPVFERDQQVGRVSAATTQPSQVVREQAPAAAPQSRITPPGSYGPTARTDTLWAIAQDMRPNNSISVPQMMIALLKENPEAFEDNNINNLKAGYVLRQPEMDVITALSERAAAAESNRQYQQWQAARGQAPAPTGRQQRVAESTAAPAAEAAAPAAVAAPQAEPQGRLQLLSPDEEARIRAGVGSGTAGGEASESLRQQLAIAQETAEATRQENAELRGRLDELEQQLQSVQKLLTLQDDTLGALQAEARQDEQQPQAAAPAAEQPGEVPTAQQPAEPAETSLLDEVLANPTYMYAGGGLLILLLLVALMMRRRRQDDDHDFTVMTPVAAPETKTTDKASADAAAASAAGVAPVAAAASAAADAEEEVAIGDIGGGLGTIQAEESEIDPIAEADVYLAYRRYEQAEALLKEAISADSERHELKLKLLEIYHATKDVDSFEAQAESLYAALGGQNAGLWAQAVEMGRELLPAHPLFAEGGANEAGGDVELGIEPADGGEQFNFDDEQQALSQDSDALSDEDLAGSLGLGGLGDPDEDMAEAADRAKPKDAAAESLDDLGDLDLDLDLESGNLDLDADTRSDKLAGAEPETDELALGGEALDDLGAAHDSLDGLPGVAADESATADDSFNLAAELTGESEADIPVLDTELEDFSVDKAEEDAGRAETLDDSEAAKLDADESELPAQAGLSLAGDDGHLDDSENPYANVDVNSFASEESKDWQVEAAQSVFHTHEVTSETDGLLDSARKKAEPDNSIAMDPLAEPQTETSAEADDAEITEARQEDAEDEFIDPLADLSEMDFGNLADEDNDDIFDNSDDMIGTKLDLAKAYIDMGDQDGARSILDEVVEEGDDDQRQEAEQLKQQIS</sequence>
<feature type="compositionally biased region" description="Basic and acidic residues" evidence="2">
    <location>
        <begin position="644"/>
        <end position="654"/>
    </location>
</feature>
<name>A0A0S2TBN2_9GAMM</name>
<dbReference type="STRING" id="1748243.Tel_05080"/>
<dbReference type="Pfam" id="PF25800">
    <property type="entry name" value="FimV_N"/>
    <property type="match status" value="1"/>
</dbReference>
<keyword evidence="1" id="KW-0175">Coiled coil</keyword>
<reference evidence="4" key="1">
    <citation type="submission" date="2015-10" db="EMBL/GenBank/DDBJ databases">
        <title>Description of Candidatus Tenderia electrophaga gen. nov, sp. nov., an Uncultivated Electroautotroph from a Biocathode Enrichment.</title>
        <authorList>
            <person name="Eddie B.J."/>
            <person name="Malanoski A.P."/>
            <person name="Wang Z."/>
            <person name="Hall R.J."/>
            <person name="Oh S.D."/>
            <person name="Heiner C."/>
            <person name="Lin B."/>
            <person name="Strycharz-Glaven S.M."/>
        </authorList>
    </citation>
    <scope>NUCLEOTIDE SEQUENCE [LARGE SCALE GENOMIC DNA]</scope>
    <source>
        <strain evidence="4">NRL1</strain>
    </source>
</reference>
<dbReference type="Gene3D" id="1.25.40.10">
    <property type="entry name" value="Tetratricopeptide repeat domain"/>
    <property type="match status" value="1"/>
</dbReference>
<dbReference type="InterPro" id="IPR020012">
    <property type="entry name" value="LysM_FimV"/>
</dbReference>
<evidence type="ECO:0000256" key="1">
    <source>
        <dbReference type="SAM" id="Coils"/>
    </source>
</evidence>
<dbReference type="InterPro" id="IPR020011">
    <property type="entry name" value="FimV_C"/>
</dbReference>
<feature type="region of interest" description="Disordered" evidence="2">
    <location>
        <begin position="834"/>
        <end position="891"/>
    </location>
</feature>
<accession>A0A0S2TBN2</accession>
<dbReference type="Gene3D" id="1.20.58.2200">
    <property type="match status" value="1"/>
</dbReference>
<feature type="region of interest" description="Disordered" evidence="2">
    <location>
        <begin position="229"/>
        <end position="267"/>
    </location>
</feature>
<dbReference type="Proteomes" id="UP000055136">
    <property type="component" value="Chromosome"/>
</dbReference>
<gene>
    <name evidence="4" type="ORF">Tel_05080</name>
</gene>